<dbReference type="Pfam" id="PF13671">
    <property type="entry name" value="AAA_33"/>
    <property type="match status" value="1"/>
</dbReference>
<accession>A0ABV5MHV5</accession>
<reference evidence="2 3" key="1">
    <citation type="submission" date="2024-09" db="EMBL/GenBank/DDBJ databases">
        <authorList>
            <person name="Sun Q."/>
            <person name="Mori K."/>
        </authorList>
    </citation>
    <scope>NUCLEOTIDE SEQUENCE [LARGE SCALE GENOMIC DNA]</scope>
    <source>
        <strain evidence="2 3">JCM 3307</strain>
    </source>
</reference>
<evidence type="ECO:0000313" key="2">
    <source>
        <dbReference type="EMBL" id="MFB9448404.1"/>
    </source>
</evidence>
<dbReference type="Gene3D" id="3.40.50.300">
    <property type="entry name" value="P-loop containing nucleotide triphosphate hydrolases"/>
    <property type="match status" value="1"/>
</dbReference>
<organism evidence="2 3">
    <name type="scientific">Dactylosporangium vinaceum</name>
    <dbReference type="NCBI Taxonomy" id="53362"/>
    <lineage>
        <taxon>Bacteria</taxon>
        <taxon>Bacillati</taxon>
        <taxon>Actinomycetota</taxon>
        <taxon>Actinomycetes</taxon>
        <taxon>Micromonosporales</taxon>
        <taxon>Micromonosporaceae</taxon>
        <taxon>Dactylosporangium</taxon>
    </lineage>
</organism>
<dbReference type="InterPro" id="IPR027417">
    <property type="entry name" value="P-loop_NTPase"/>
</dbReference>
<protein>
    <submittedName>
        <fullName evidence="2">AAA family ATPase</fullName>
    </submittedName>
</protein>
<dbReference type="SUPFAM" id="SSF52540">
    <property type="entry name" value="P-loop containing nucleoside triphosphate hydrolases"/>
    <property type="match status" value="1"/>
</dbReference>
<comment type="caution">
    <text evidence="2">The sequence shown here is derived from an EMBL/GenBank/DDBJ whole genome shotgun (WGS) entry which is preliminary data.</text>
</comment>
<dbReference type="RefSeq" id="WP_223102949.1">
    <property type="nucleotide sequence ID" value="NZ_CP061913.1"/>
</dbReference>
<feature type="region of interest" description="Disordered" evidence="1">
    <location>
        <begin position="122"/>
        <end position="149"/>
    </location>
</feature>
<sequence>MVQQPTLIVVSGPPGAGKTTLAHRLARRIGCPAICRDEIKEGMVHAAGEFVAGPSDPLTMRTLPVFFQVLELLLRAGVTTVAEAAFQDRVWRPHLQPLADLATIRVVHCRVTAETARARIRKRREDDPIRRAHGDSSRSDSEAHASTHNGFDRVRLDVPQLEVDTTADYRPTLDEIAAFVTAPPIIRH</sequence>
<evidence type="ECO:0000313" key="3">
    <source>
        <dbReference type="Proteomes" id="UP001589608"/>
    </source>
</evidence>
<evidence type="ECO:0000256" key="1">
    <source>
        <dbReference type="SAM" id="MobiDB-lite"/>
    </source>
</evidence>
<dbReference type="PANTHER" id="PTHR37807:SF3">
    <property type="entry name" value="OS07G0160300 PROTEIN"/>
    <property type="match status" value="1"/>
</dbReference>
<feature type="compositionally biased region" description="Basic and acidic residues" evidence="1">
    <location>
        <begin position="123"/>
        <end position="149"/>
    </location>
</feature>
<proteinExistence type="predicted"/>
<gene>
    <name evidence="2" type="ORF">ACFFTR_35405</name>
</gene>
<dbReference type="Proteomes" id="UP001589608">
    <property type="component" value="Unassembled WGS sequence"/>
</dbReference>
<dbReference type="EMBL" id="JBHMCA010000057">
    <property type="protein sequence ID" value="MFB9448404.1"/>
    <property type="molecule type" value="Genomic_DNA"/>
</dbReference>
<name>A0ABV5MHV5_9ACTN</name>
<dbReference type="PANTHER" id="PTHR37807">
    <property type="entry name" value="OS07G0160300 PROTEIN"/>
    <property type="match status" value="1"/>
</dbReference>
<keyword evidence="3" id="KW-1185">Reference proteome</keyword>